<protein>
    <submittedName>
        <fullName evidence="1">Uncharacterized protein</fullName>
    </submittedName>
</protein>
<name>A0ACB9RVY3_9MYRT</name>
<evidence type="ECO:0000313" key="1">
    <source>
        <dbReference type="EMBL" id="KAI4381543.1"/>
    </source>
</evidence>
<gene>
    <name evidence="1" type="ORF">MLD38_007608</name>
</gene>
<sequence>MAAGKFAVAAAAAAIAVIFGLNLLPTHFLAPPVIPGSRGDLHAARVLPVGNAFGPESLAFDPQGGGPYVSVADGRVLKWEGKGGWVDFAVASSSVRDKCTRPFAPEMEHICGRPLGLRFDKKTGDLYIADAYLGLLVVGPAGGMASPVATEAEGIPFRFTNDMDIDETEDVIYFTDSSTSFQRRQFMNSILSGDRTGRLMRYNKFTKEVEVLLRGLAFANGVALSKDRSFVLVAETTTCRITRLWLKGPNAGKSDVFVELPGFPDNIRRNSEGEFWVALHAKKGTAARFLLSCRHVGDLALRLPLSFKQLHALFVGYKPQATVMKLNEEGGVVEVLEDAEGKSLRFISEVEDRGDELWMGSVMTPFVGVFERKGSGRGDS</sequence>
<proteinExistence type="predicted"/>
<dbReference type="Proteomes" id="UP001057402">
    <property type="component" value="Chromosome 3"/>
</dbReference>
<accession>A0ACB9RVY3</accession>
<dbReference type="EMBL" id="CM042882">
    <property type="protein sequence ID" value="KAI4381543.1"/>
    <property type="molecule type" value="Genomic_DNA"/>
</dbReference>
<keyword evidence="2" id="KW-1185">Reference proteome</keyword>
<organism evidence="1 2">
    <name type="scientific">Melastoma candidum</name>
    <dbReference type="NCBI Taxonomy" id="119954"/>
    <lineage>
        <taxon>Eukaryota</taxon>
        <taxon>Viridiplantae</taxon>
        <taxon>Streptophyta</taxon>
        <taxon>Embryophyta</taxon>
        <taxon>Tracheophyta</taxon>
        <taxon>Spermatophyta</taxon>
        <taxon>Magnoliopsida</taxon>
        <taxon>eudicotyledons</taxon>
        <taxon>Gunneridae</taxon>
        <taxon>Pentapetalae</taxon>
        <taxon>rosids</taxon>
        <taxon>malvids</taxon>
        <taxon>Myrtales</taxon>
        <taxon>Melastomataceae</taxon>
        <taxon>Melastomatoideae</taxon>
        <taxon>Melastomateae</taxon>
        <taxon>Melastoma</taxon>
    </lineage>
</organism>
<comment type="caution">
    <text evidence="1">The sequence shown here is derived from an EMBL/GenBank/DDBJ whole genome shotgun (WGS) entry which is preliminary data.</text>
</comment>
<reference evidence="2" key="1">
    <citation type="journal article" date="2023" name="Front. Plant Sci.">
        <title>Chromosomal-level genome assembly of Melastoma candidum provides insights into trichome evolution.</title>
        <authorList>
            <person name="Zhong Y."/>
            <person name="Wu W."/>
            <person name="Sun C."/>
            <person name="Zou P."/>
            <person name="Liu Y."/>
            <person name="Dai S."/>
            <person name="Zhou R."/>
        </authorList>
    </citation>
    <scope>NUCLEOTIDE SEQUENCE [LARGE SCALE GENOMIC DNA]</scope>
</reference>
<evidence type="ECO:0000313" key="2">
    <source>
        <dbReference type="Proteomes" id="UP001057402"/>
    </source>
</evidence>